<dbReference type="SUPFAM" id="SSF53681">
    <property type="entry name" value="Aspartate/glutamate racemase"/>
    <property type="match status" value="2"/>
</dbReference>
<reference evidence="8 9" key="1">
    <citation type="journal article" date="2018" name="Front. Microbiol.">
        <title>Genome-Based Analysis Reveals the Taxonomy and Diversity of the Family Idiomarinaceae.</title>
        <authorList>
            <person name="Liu Y."/>
            <person name="Lai Q."/>
            <person name="Shao Z."/>
        </authorList>
    </citation>
    <scope>NUCLEOTIDE SEQUENCE [LARGE SCALE GENOMIC DNA]</scope>
    <source>
        <strain evidence="8 9">GBSy1</strain>
    </source>
</reference>
<feature type="active site" description="Proton donor/acceptor" evidence="7">
    <location>
        <position position="70"/>
    </location>
</feature>
<keyword evidence="3 7" id="KW-0133">Cell shape</keyword>
<evidence type="ECO:0000256" key="5">
    <source>
        <dbReference type="ARBA" id="ARBA00023235"/>
    </source>
</evidence>
<feature type="active site" description="Proton donor/acceptor" evidence="7">
    <location>
        <position position="180"/>
    </location>
</feature>
<comment type="function">
    <text evidence="7">Provides the (R)-glutamate required for cell wall biosynthesis.</text>
</comment>
<dbReference type="InterPro" id="IPR018187">
    <property type="entry name" value="Asp/Glu_racemase_AS_1"/>
</dbReference>
<dbReference type="InterPro" id="IPR001920">
    <property type="entry name" value="Asp/Glu_race"/>
</dbReference>
<feature type="binding site" evidence="7">
    <location>
        <begin position="7"/>
        <end position="8"/>
    </location>
    <ligand>
        <name>substrate</name>
    </ligand>
</feature>
<name>A0ABY0C106_9GAMM</name>
<dbReference type="PROSITE" id="PS00923">
    <property type="entry name" value="ASP_GLU_RACEMASE_1"/>
    <property type="match status" value="1"/>
</dbReference>
<evidence type="ECO:0000313" key="9">
    <source>
        <dbReference type="Proteomes" id="UP000287410"/>
    </source>
</evidence>
<keyword evidence="4 7" id="KW-0573">Peptidoglycan synthesis</keyword>
<dbReference type="InterPro" id="IPR004391">
    <property type="entry name" value="Glu_race"/>
</dbReference>
<proteinExistence type="inferred from homology"/>
<feature type="binding site" evidence="7">
    <location>
        <begin position="39"/>
        <end position="40"/>
    </location>
    <ligand>
        <name>substrate</name>
    </ligand>
</feature>
<feature type="binding site" evidence="7">
    <location>
        <begin position="181"/>
        <end position="182"/>
    </location>
    <ligand>
        <name>substrate</name>
    </ligand>
</feature>
<dbReference type="Pfam" id="PF01177">
    <property type="entry name" value="Asp_Glu_race"/>
    <property type="match status" value="1"/>
</dbReference>
<gene>
    <name evidence="7 8" type="primary">murI</name>
    <name evidence="8" type="ORF">CWE12_00325</name>
</gene>
<comment type="similarity">
    <text evidence="7">Belongs to the aspartate/glutamate racemases family.</text>
</comment>
<dbReference type="Gene3D" id="3.40.50.1860">
    <property type="match status" value="2"/>
</dbReference>
<evidence type="ECO:0000313" key="8">
    <source>
        <dbReference type="EMBL" id="RUO31484.1"/>
    </source>
</evidence>
<dbReference type="PANTHER" id="PTHR21198">
    <property type="entry name" value="GLUTAMATE RACEMASE"/>
    <property type="match status" value="1"/>
</dbReference>
<evidence type="ECO:0000256" key="1">
    <source>
        <dbReference type="ARBA" id="ARBA00001602"/>
    </source>
</evidence>
<dbReference type="EC" id="5.1.1.3" evidence="2 7"/>
<dbReference type="PANTHER" id="PTHR21198:SF3">
    <property type="entry name" value="GLUTAMATE RACEMASE"/>
    <property type="match status" value="1"/>
</dbReference>
<comment type="catalytic activity">
    <reaction evidence="1 7">
        <text>L-glutamate = D-glutamate</text>
        <dbReference type="Rhea" id="RHEA:12813"/>
        <dbReference type="ChEBI" id="CHEBI:29985"/>
        <dbReference type="ChEBI" id="CHEBI:29986"/>
        <dbReference type="EC" id="5.1.1.3"/>
    </reaction>
</comment>
<dbReference type="Proteomes" id="UP000287410">
    <property type="component" value="Unassembled WGS sequence"/>
</dbReference>
<sequence length="258" mass="28868">MRIAFFDSGIGGLTVLAEAQRQQPAHEYLYYADSEHAPYGAKPAAEVRDRVLQAADFLAGQQLDALVIACNTATSVCIKELRSRFSFPVIGMEPAVKPALQRASKKRVMVMATSLTLQESKLSQLLQRLDGSEQTDKLAMDMLVTFAEQQTFDSPEVTRYLQHQLSHYRLADYSAVVLGCTHFIYFRNALQTMVGDSVSLIDGNQGTVKQLFALLQQTNDEHSQHSKLRREGAAPLRVFRSGIEQPLAPYLELLRRCM</sequence>
<comment type="pathway">
    <text evidence="7">Cell wall biogenesis; peptidoglycan biosynthesis.</text>
</comment>
<dbReference type="RefSeq" id="WP_126787595.1">
    <property type="nucleotide sequence ID" value="NZ_PIPN01000001.1"/>
</dbReference>
<evidence type="ECO:0000256" key="2">
    <source>
        <dbReference type="ARBA" id="ARBA00013090"/>
    </source>
</evidence>
<comment type="caution">
    <text evidence="8">The sequence shown here is derived from an EMBL/GenBank/DDBJ whole genome shotgun (WGS) entry which is preliminary data.</text>
</comment>
<dbReference type="InterPro" id="IPR015942">
    <property type="entry name" value="Asp/Glu/hydantoin_racemase"/>
</dbReference>
<dbReference type="NCBIfam" id="TIGR00067">
    <property type="entry name" value="glut_race"/>
    <property type="match status" value="1"/>
</dbReference>
<keyword evidence="9" id="KW-1185">Reference proteome</keyword>
<evidence type="ECO:0000256" key="6">
    <source>
        <dbReference type="ARBA" id="ARBA00023316"/>
    </source>
</evidence>
<evidence type="ECO:0000256" key="3">
    <source>
        <dbReference type="ARBA" id="ARBA00022960"/>
    </source>
</evidence>
<protein>
    <recommendedName>
        <fullName evidence="2 7">Glutamate racemase</fullName>
        <ecNumber evidence="2 7">5.1.1.3</ecNumber>
    </recommendedName>
</protein>
<organism evidence="8 9">
    <name type="scientific">Aliidiomarina sedimenti</name>
    <dbReference type="NCBI Taxonomy" id="1933879"/>
    <lineage>
        <taxon>Bacteria</taxon>
        <taxon>Pseudomonadati</taxon>
        <taxon>Pseudomonadota</taxon>
        <taxon>Gammaproteobacteria</taxon>
        <taxon>Alteromonadales</taxon>
        <taxon>Idiomarinaceae</taxon>
        <taxon>Aliidiomarina</taxon>
    </lineage>
</organism>
<dbReference type="EMBL" id="PIPN01000001">
    <property type="protein sequence ID" value="RUO31484.1"/>
    <property type="molecule type" value="Genomic_DNA"/>
</dbReference>
<dbReference type="HAMAP" id="MF_00258">
    <property type="entry name" value="Glu_racemase"/>
    <property type="match status" value="1"/>
</dbReference>
<accession>A0ABY0C106</accession>
<feature type="binding site" evidence="7">
    <location>
        <begin position="71"/>
        <end position="72"/>
    </location>
    <ligand>
        <name>substrate</name>
    </ligand>
</feature>
<keyword evidence="5 7" id="KW-0413">Isomerase</keyword>
<evidence type="ECO:0000256" key="4">
    <source>
        <dbReference type="ARBA" id="ARBA00022984"/>
    </source>
</evidence>
<evidence type="ECO:0000256" key="7">
    <source>
        <dbReference type="HAMAP-Rule" id="MF_00258"/>
    </source>
</evidence>
<keyword evidence="6 7" id="KW-0961">Cell wall biogenesis/degradation</keyword>